<evidence type="ECO:0000313" key="2">
    <source>
        <dbReference type="EMBL" id="KRZ46446.1"/>
    </source>
</evidence>
<keyword evidence="1" id="KW-0472">Membrane</keyword>
<sequence length="35" mass="3960">MESKGASQPFCILQLKILCLALYPIFSRVIWFSGV</sequence>
<proteinExistence type="predicted"/>
<evidence type="ECO:0000313" key="3">
    <source>
        <dbReference type="Proteomes" id="UP000054721"/>
    </source>
</evidence>
<comment type="caution">
    <text evidence="2">The sequence shown here is derived from an EMBL/GenBank/DDBJ whole genome shotgun (WGS) entry which is preliminary data.</text>
</comment>
<gene>
    <name evidence="2" type="ORF">T02_10045</name>
</gene>
<feature type="transmembrane region" description="Helical" evidence="1">
    <location>
        <begin position="12"/>
        <end position="31"/>
    </location>
</feature>
<dbReference type="EMBL" id="JYDW01003366">
    <property type="protein sequence ID" value="KRZ46446.1"/>
    <property type="molecule type" value="Genomic_DNA"/>
</dbReference>
<reference evidence="2 3" key="1">
    <citation type="submission" date="2015-05" db="EMBL/GenBank/DDBJ databases">
        <title>Evolution of Trichinella species and genotypes.</title>
        <authorList>
            <person name="Korhonen P.K."/>
            <person name="Edoardo P."/>
            <person name="Giuseppe L.R."/>
            <person name="Gasser R.B."/>
        </authorList>
    </citation>
    <scope>NUCLEOTIDE SEQUENCE [LARGE SCALE GENOMIC DNA]</scope>
    <source>
        <strain evidence="2">ISS10</strain>
    </source>
</reference>
<keyword evidence="3" id="KW-1185">Reference proteome</keyword>
<organism evidence="2 3">
    <name type="scientific">Trichinella nativa</name>
    <dbReference type="NCBI Taxonomy" id="6335"/>
    <lineage>
        <taxon>Eukaryota</taxon>
        <taxon>Metazoa</taxon>
        <taxon>Ecdysozoa</taxon>
        <taxon>Nematoda</taxon>
        <taxon>Enoplea</taxon>
        <taxon>Dorylaimia</taxon>
        <taxon>Trichinellida</taxon>
        <taxon>Trichinellidae</taxon>
        <taxon>Trichinella</taxon>
    </lineage>
</organism>
<accession>A0A0V1KH93</accession>
<dbReference type="AlphaFoldDB" id="A0A0V1KH93"/>
<name>A0A0V1KH93_9BILA</name>
<protein>
    <submittedName>
        <fullName evidence="2">Uncharacterized protein</fullName>
    </submittedName>
</protein>
<keyword evidence="1" id="KW-1133">Transmembrane helix</keyword>
<keyword evidence="1" id="KW-0812">Transmembrane</keyword>
<dbReference type="Proteomes" id="UP000054721">
    <property type="component" value="Unassembled WGS sequence"/>
</dbReference>
<evidence type="ECO:0000256" key="1">
    <source>
        <dbReference type="SAM" id="Phobius"/>
    </source>
</evidence>